<dbReference type="EMBL" id="CP021425">
    <property type="protein sequence ID" value="ARU57363.1"/>
    <property type="molecule type" value="Genomic_DNA"/>
</dbReference>
<feature type="domain" description="Type II secretion system protein GspB C-terminal" evidence="3">
    <location>
        <begin position="231"/>
        <end position="288"/>
    </location>
</feature>
<reference evidence="4 5" key="1">
    <citation type="submission" date="2017-05" db="EMBL/GenBank/DDBJ databases">
        <title>Genomic insights into alkan degradation activity of Oleiphilus messinensis.</title>
        <authorList>
            <person name="Kozyavkin S.A."/>
            <person name="Slesarev A.I."/>
            <person name="Golyshin P.N."/>
            <person name="Korzhenkov A."/>
            <person name="Golyshina O.N."/>
            <person name="Toshchakov S.V."/>
        </authorList>
    </citation>
    <scope>NUCLEOTIDE SEQUENCE [LARGE SCALE GENOMIC DNA]</scope>
    <source>
        <strain evidence="4 5">ME102</strain>
    </source>
</reference>
<keyword evidence="2" id="KW-0472">Membrane</keyword>
<organism evidence="4 5">
    <name type="scientific">Oleiphilus messinensis</name>
    <dbReference type="NCBI Taxonomy" id="141451"/>
    <lineage>
        <taxon>Bacteria</taxon>
        <taxon>Pseudomonadati</taxon>
        <taxon>Pseudomonadota</taxon>
        <taxon>Gammaproteobacteria</taxon>
        <taxon>Oceanospirillales</taxon>
        <taxon>Oleiphilaceae</taxon>
        <taxon>Oleiphilus</taxon>
    </lineage>
</organism>
<evidence type="ECO:0000313" key="5">
    <source>
        <dbReference type="Proteomes" id="UP000196027"/>
    </source>
</evidence>
<proteinExistence type="predicted"/>
<dbReference type="AlphaFoldDB" id="A0A1Y0IDA5"/>
<dbReference type="InterPro" id="IPR032389">
    <property type="entry name" value="GspB_C"/>
</dbReference>
<sequence>MSYILDALRKSEQERRQGEIPDLVHGQLILSRKTRGTPWWAWLIVVLLLVNLLAFTGWFLTRYLSPANEPVSVSQSAIKPPAQNPRDDFALETDPLARSRDVPTPIVADSNIPDNAAADNDIIKNNITNNNVTNNNVTNNNVTDNNVTDNNVTDKNASDNVLSQSAPPVDVSQGPLPLSEAIDAPETTAHQDTAFSEPEPEPMLTEPLLTETRPAEPPAIESLDPGDRKRIPQLIFNSHIYSPENGASRVMINNIYLREGQAFQGMKLTRITEFGAEFSLGEIDFKLAALRDWRPGK</sequence>
<evidence type="ECO:0000313" key="4">
    <source>
        <dbReference type="EMBL" id="ARU57363.1"/>
    </source>
</evidence>
<keyword evidence="2" id="KW-1133">Transmembrane helix</keyword>
<dbReference type="RefSeq" id="WP_087462266.1">
    <property type="nucleotide sequence ID" value="NZ_CP021425.1"/>
</dbReference>
<feature type="region of interest" description="Disordered" evidence="1">
    <location>
        <begin position="96"/>
        <end position="115"/>
    </location>
</feature>
<keyword evidence="5" id="KW-1185">Reference proteome</keyword>
<feature type="region of interest" description="Disordered" evidence="1">
    <location>
        <begin position="126"/>
        <end position="210"/>
    </location>
</feature>
<dbReference type="Pfam" id="PF16537">
    <property type="entry name" value="T2SSB"/>
    <property type="match status" value="1"/>
</dbReference>
<dbReference type="GO" id="GO:0015627">
    <property type="term" value="C:type II protein secretion system complex"/>
    <property type="evidence" value="ECO:0007669"/>
    <property type="project" value="InterPro"/>
</dbReference>
<feature type="transmembrane region" description="Helical" evidence="2">
    <location>
        <begin position="39"/>
        <end position="60"/>
    </location>
</feature>
<evidence type="ECO:0000256" key="1">
    <source>
        <dbReference type="SAM" id="MobiDB-lite"/>
    </source>
</evidence>
<accession>A0A1Y0IDA5</accession>
<feature type="compositionally biased region" description="Low complexity" evidence="1">
    <location>
        <begin position="126"/>
        <end position="155"/>
    </location>
</feature>
<protein>
    <recommendedName>
        <fullName evidence="3">Type II secretion system protein GspB C-terminal domain-containing protein</fullName>
    </recommendedName>
</protein>
<evidence type="ECO:0000259" key="3">
    <source>
        <dbReference type="Pfam" id="PF16537"/>
    </source>
</evidence>
<keyword evidence="2" id="KW-0812">Transmembrane</keyword>
<gene>
    <name evidence="4" type="ORF">OLMES_3323</name>
</gene>
<dbReference type="Proteomes" id="UP000196027">
    <property type="component" value="Chromosome"/>
</dbReference>
<dbReference type="OrthoDB" id="5432325at2"/>
<name>A0A1Y0IDA5_9GAMM</name>
<dbReference type="KEGG" id="ome:OLMES_3323"/>
<evidence type="ECO:0000256" key="2">
    <source>
        <dbReference type="SAM" id="Phobius"/>
    </source>
</evidence>